<dbReference type="HAMAP" id="MF_01470">
    <property type="entry name" value="Cas1"/>
    <property type="match status" value="1"/>
</dbReference>
<dbReference type="GO" id="GO:0051607">
    <property type="term" value="P:defense response to virus"/>
    <property type="evidence" value="ECO:0007669"/>
    <property type="project" value="UniProtKB-UniRule"/>
</dbReference>
<dbReference type="Pfam" id="PF01867">
    <property type="entry name" value="Cas_Cas1"/>
    <property type="match status" value="1"/>
</dbReference>
<sequence>MEDFYFLAIGEMKRTVVIMSDYVDIGKEADRLKILLKDKKSTLPLTNVDGILIYGKATISSDAISLCAKNCIPLIFLSKMGNIKALIVGPDLSSGRNRRLKQASLYFKKRLEVAKYIVKKKILEIEYVFDLELENLKRATDAVPDFSRLLGIEGVASRQMYTALNELIAGSDFVFTERSYNPPKDEVNAVLSYVYTLGYNLALGLITLQGFDPYISFLHAKRGEHASFASDLVEVIRPHLTYLVGELIKEKKLLKTHFDKEKETFYLKKTALNTILERIASERDNLIALLKELLLEIENFP</sequence>
<dbReference type="GO" id="GO:0046872">
    <property type="term" value="F:metal ion binding"/>
    <property type="evidence" value="ECO:0007669"/>
    <property type="project" value="UniProtKB-UniRule"/>
</dbReference>
<organism evidence="11">
    <name type="scientific">Caldimicrobium thiodismutans</name>
    <dbReference type="NCBI Taxonomy" id="1653476"/>
    <lineage>
        <taxon>Bacteria</taxon>
        <taxon>Pseudomonadati</taxon>
        <taxon>Thermodesulfobacteriota</taxon>
        <taxon>Thermodesulfobacteria</taxon>
        <taxon>Thermodesulfobacteriales</taxon>
        <taxon>Thermodesulfobacteriaceae</taxon>
        <taxon>Caldimicrobium</taxon>
    </lineage>
</organism>
<feature type="binding site" evidence="10">
    <location>
        <position position="234"/>
    </location>
    <ligand>
        <name>Mn(2+)</name>
        <dbReference type="ChEBI" id="CHEBI:29035"/>
    </ligand>
</feature>
<evidence type="ECO:0000256" key="3">
    <source>
        <dbReference type="ARBA" id="ARBA00022759"/>
    </source>
</evidence>
<evidence type="ECO:0000313" key="11">
    <source>
        <dbReference type="EMBL" id="HGV55433.1"/>
    </source>
</evidence>
<dbReference type="Gene3D" id="3.100.10.20">
    <property type="entry name" value="CRISPR-associated endonuclease Cas1, N-terminal domain"/>
    <property type="match status" value="1"/>
</dbReference>
<keyword evidence="5 10" id="KW-0460">Magnesium</keyword>
<evidence type="ECO:0000256" key="7">
    <source>
        <dbReference type="ARBA" id="ARBA00023125"/>
    </source>
</evidence>
<evidence type="ECO:0000256" key="1">
    <source>
        <dbReference type="ARBA" id="ARBA00022722"/>
    </source>
</evidence>
<keyword evidence="8 10" id="KW-0464">Manganese</keyword>
<evidence type="ECO:0000256" key="2">
    <source>
        <dbReference type="ARBA" id="ARBA00022723"/>
    </source>
</evidence>
<evidence type="ECO:0000256" key="10">
    <source>
        <dbReference type="HAMAP-Rule" id="MF_01470"/>
    </source>
</evidence>
<dbReference type="InterPro" id="IPR042211">
    <property type="entry name" value="CRISPR-assoc_Cas1_N"/>
</dbReference>
<keyword evidence="4 10" id="KW-0378">Hydrolase</keyword>
<dbReference type="PANTHER" id="PTHR34353:SF2">
    <property type="entry name" value="CRISPR-ASSOCIATED ENDONUCLEASE CAS1 1"/>
    <property type="match status" value="1"/>
</dbReference>
<dbReference type="Gene3D" id="1.20.120.920">
    <property type="entry name" value="CRISPR-associated endonuclease Cas1, C-terminal domain"/>
    <property type="match status" value="1"/>
</dbReference>
<comment type="subunit">
    <text evidence="9 10">Homodimer, forms a heterotetramer with a Cas2 homodimer.</text>
</comment>
<dbReference type="GO" id="GO:0003677">
    <property type="term" value="F:DNA binding"/>
    <property type="evidence" value="ECO:0007669"/>
    <property type="project" value="UniProtKB-KW"/>
</dbReference>
<dbReference type="CDD" id="cd09634">
    <property type="entry name" value="Cas1_I-II-III"/>
    <property type="match status" value="1"/>
</dbReference>
<dbReference type="GO" id="GO:0004519">
    <property type="term" value="F:endonuclease activity"/>
    <property type="evidence" value="ECO:0007669"/>
    <property type="project" value="UniProtKB-UniRule"/>
</dbReference>
<reference evidence="11" key="1">
    <citation type="journal article" date="2020" name="mSystems">
        <title>Genome- and Community-Level Interaction Insights into Carbon Utilization and Element Cycling Functions of Hydrothermarchaeota in Hydrothermal Sediment.</title>
        <authorList>
            <person name="Zhou Z."/>
            <person name="Liu Y."/>
            <person name="Xu W."/>
            <person name="Pan J."/>
            <person name="Luo Z.H."/>
            <person name="Li M."/>
        </authorList>
    </citation>
    <scope>NUCLEOTIDE SEQUENCE [LARGE SCALE GENOMIC DNA]</scope>
    <source>
        <strain evidence="11">SpSt-605</strain>
    </source>
</reference>
<dbReference type="PANTHER" id="PTHR34353">
    <property type="entry name" value="CRISPR-ASSOCIATED ENDONUCLEASE CAS1 1"/>
    <property type="match status" value="1"/>
</dbReference>
<dbReference type="GO" id="GO:0016787">
    <property type="term" value="F:hydrolase activity"/>
    <property type="evidence" value="ECO:0007669"/>
    <property type="project" value="UniProtKB-KW"/>
</dbReference>
<dbReference type="InterPro" id="IPR050646">
    <property type="entry name" value="Cas1"/>
</dbReference>
<gene>
    <name evidence="10 11" type="primary">cas1</name>
    <name evidence="11" type="ORF">ENT73_05035</name>
</gene>
<dbReference type="EC" id="3.1.-.-" evidence="10"/>
<proteinExistence type="inferred from homology"/>
<evidence type="ECO:0000256" key="5">
    <source>
        <dbReference type="ARBA" id="ARBA00022842"/>
    </source>
</evidence>
<dbReference type="GO" id="GO:0043571">
    <property type="term" value="P:maintenance of CRISPR repeat elements"/>
    <property type="evidence" value="ECO:0007669"/>
    <property type="project" value="UniProtKB-UniRule"/>
</dbReference>
<keyword evidence="3 10" id="KW-0255">Endonuclease</keyword>
<evidence type="ECO:0000256" key="9">
    <source>
        <dbReference type="ARBA" id="ARBA00038592"/>
    </source>
</evidence>
<keyword evidence="2 10" id="KW-0479">Metal-binding</keyword>
<feature type="binding site" evidence="10">
    <location>
        <position position="219"/>
    </location>
    <ligand>
        <name>Mn(2+)</name>
        <dbReference type="ChEBI" id="CHEBI:29035"/>
    </ligand>
</feature>
<dbReference type="InterPro" id="IPR042206">
    <property type="entry name" value="CRISPR-assoc_Cas1_C"/>
</dbReference>
<keyword evidence="7 10" id="KW-0238">DNA-binding</keyword>
<keyword evidence="6 10" id="KW-0051">Antiviral defense</keyword>
<evidence type="ECO:0000256" key="6">
    <source>
        <dbReference type="ARBA" id="ARBA00023118"/>
    </source>
</evidence>
<name>A0A832LVW7_9BACT</name>
<dbReference type="InterPro" id="IPR002729">
    <property type="entry name" value="CRISPR-assoc_Cas1"/>
</dbReference>
<evidence type="ECO:0000256" key="8">
    <source>
        <dbReference type="ARBA" id="ARBA00023211"/>
    </source>
</evidence>
<comment type="function">
    <text evidence="10">CRISPR (clustered regularly interspaced short palindromic repeat), is an adaptive immune system that provides protection against mobile genetic elements (viruses, transposable elements and conjugative plasmids). CRISPR clusters contain spacers, sequences complementary to antecedent mobile elements, and target invading nucleic acids. CRISPR clusters are transcribed and processed into CRISPR RNA (crRNA). Acts as a dsDNA endonuclease. Involved in the integration of spacer DNA into the CRISPR cassette.</text>
</comment>
<comment type="similarity">
    <text evidence="10">Belongs to the CRISPR-associated endonuclease Cas1 family.</text>
</comment>
<dbReference type="EMBL" id="DSZU01000087">
    <property type="protein sequence ID" value="HGV55433.1"/>
    <property type="molecule type" value="Genomic_DNA"/>
</dbReference>
<keyword evidence="1 10" id="KW-0540">Nuclease</keyword>
<comment type="cofactor">
    <cofactor evidence="10">
        <name>Mg(2+)</name>
        <dbReference type="ChEBI" id="CHEBI:18420"/>
    </cofactor>
    <cofactor evidence="10">
        <name>Mn(2+)</name>
        <dbReference type="ChEBI" id="CHEBI:29035"/>
    </cofactor>
</comment>
<feature type="binding site" evidence="10">
    <location>
        <position position="153"/>
    </location>
    <ligand>
        <name>Mn(2+)</name>
        <dbReference type="ChEBI" id="CHEBI:29035"/>
    </ligand>
</feature>
<dbReference type="NCBIfam" id="TIGR00287">
    <property type="entry name" value="cas1"/>
    <property type="match status" value="1"/>
</dbReference>
<dbReference type="AlphaFoldDB" id="A0A832LVW7"/>
<comment type="caution">
    <text evidence="11">The sequence shown here is derived from an EMBL/GenBank/DDBJ whole genome shotgun (WGS) entry which is preliminary data.</text>
</comment>
<evidence type="ECO:0000256" key="4">
    <source>
        <dbReference type="ARBA" id="ARBA00022801"/>
    </source>
</evidence>
<accession>A0A832LVW7</accession>
<protein>
    <recommendedName>
        <fullName evidence="10">CRISPR-associated endonuclease Cas1</fullName>
        <ecNumber evidence="10">3.1.-.-</ecNumber>
    </recommendedName>
</protein>